<dbReference type="GO" id="GO:0016740">
    <property type="term" value="F:transferase activity"/>
    <property type="evidence" value="ECO:0007669"/>
    <property type="project" value="UniProtKB-ARBA"/>
</dbReference>
<dbReference type="NCBIfam" id="TIGR00121">
    <property type="entry name" value="birA_ligase"/>
    <property type="match status" value="1"/>
</dbReference>
<keyword evidence="1 3" id="KW-0436">Ligase</keyword>
<dbReference type="KEGG" id="lji:ELX58_00560"/>
<dbReference type="EMBL" id="CP034726">
    <property type="protein sequence ID" value="QBP17704.1"/>
    <property type="molecule type" value="Genomic_DNA"/>
</dbReference>
<dbReference type="SUPFAM" id="SSF55681">
    <property type="entry name" value="Class II aaRS and biotin synthetases"/>
    <property type="match status" value="1"/>
</dbReference>
<dbReference type="GO" id="GO:0004077">
    <property type="term" value="F:biotin--[biotin carboxyl-carrier protein] ligase activity"/>
    <property type="evidence" value="ECO:0007669"/>
    <property type="project" value="UniProtKB-EC"/>
</dbReference>
<dbReference type="GO" id="GO:0005737">
    <property type="term" value="C:cytoplasm"/>
    <property type="evidence" value="ECO:0007669"/>
    <property type="project" value="TreeGrafter"/>
</dbReference>
<dbReference type="Pfam" id="PF03099">
    <property type="entry name" value="BPL_LplA_LipB"/>
    <property type="match status" value="1"/>
</dbReference>
<dbReference type="AlphaFoldDB" id="A0A4P6ZJB8"/>
<protein>
    <submittedName>
        <fullName evidence="3">Biotin--[acetyl-CoA-carboxylase] ligase</fullName>
        <ecNumber evidence="3">6.3.4.15</ecNumber>
    </submittedName>
</protein>
<accession>A0A4P6ZJB8</accession>
<evidence type="ECO:0000313" key="3">
    <source>
        <dbReference type="EMBL" id="QBP17704.1"/>
    </source>
</evidence>
<evidence type="ECO:0000256" key="1">
    <source>
        <dbReference type="ARBA" id="ARBA00022598"/>
    </source>
</evidence>
<dbReference type="InterPro" id="IPR004143">
    <property type="entry name" value="BPL_LPL_catalytic"/>
</dbReference>
<dbReference type="RefSeq" id="WP_133441249.1">
    <property type="nucleotide sequence ID" value="NZ_CP034726.1"/>
</dbReference>
<sequence>MADQLDSSQIKKFITTSPKPVVDTFAQIDSTQTYSLKHQFITPHVVIADHQTQGRGQRGHRFYSPKSSGIYMTITLPAKQRFIMKPGVLTAGLGVAVIKAIQPYVQKRINLKWMNDIYLDQRKCGGLLVETHSTSDNSIRSFVIGIGLNLYTHSFPKSIQQRAGYLFSHQPLVSRNQLIARIYDYLVKMARASDQDILNDYEKRLIWIHQSVTYQINGRQQIGRVLGIDDMARLLVEDQQQQIHHLNYRDASQVRLLQTR</sequence>
<evidence type="ECO:0000259" key="2">
    <source>
        <dbReference type="PROSITE" id="PS51733"/>
    </source>
</evidence>
<dbReference type="Gene3D" id="3.30.930.10">
    <property type="entry name" value="Bira Bifunctional Protein, Domain 2"/>
    <property type="match status" value="1"/>
</dbReference>
<dbReference type="PANTHER" id="PTHR12835:SF5">
    <property type="entry name" value="BIOTIN--PROTEIN LIGASE"/>
    <property type="match status" value="1"/>
</dbReference>
<name>A0A4P6ZJB8_9LACO</name>
<dbReference type="Proteomes" id="UP000294321">
    <property type="component" value="Chromosome"/>
</dbReference>
<dbReference type="GO" id="GO:0009249">
    <property type="term" value="P:protein lipoylation"/>
    <property type="evidence" value="ECO:0007669"/>
    <property type="project" value="UniProtKB-ARBA"/>
</dbReference>
<organism evidence="3 4">
    <name type="scientific">Acetilactobacillus jinshanensis</name>
    <dbReference type="NCBI Taxonomy" id="1720083"/>
    <lineage>
        <taxon>Bacteria</taxon>
        <taxon>Bacillati</taxon>
        <taxon>Bacillota</taxon>
        <taxon>Bacilli</taxon>
        <taxon>Lactobacillales</taxon>
        <taxon>Lactobacillaceae</taxon>
        <taxon>Acetilactobacillus</taxon>
    </lineage>
</organism>
<dbReference type="EC" id="6.3.4.15" evidence="3"/>
<proteinExistence type="predicted"/>
<dbReference type="CDD" id="cd16442">
    <property type="entry name" value="BPL"/>
    <property type="match status" value="1"/>
</dbReference>
<dbReference type="InterPro" id="IPR004408">
    <property type="entry name" value="Biotin_CoA_COase_ligase"/>
</dbReference>
<reference evidence="4" key="1">
    <citation type="submission" date="2018-12" db="EMBL/GenBank/DDBJ databases">
        <title>A new species of lactobacillus.</title>
        <authorList>
            <person name="Jian Y."/>
            <person name="Xin L."/>
            <person name="Hong Z.J."/>
            <person name="Ming L.Z."/>
            <person name="Hong X.Z."/>
        </authorList>
    </citation>
    <scope>NUCLEOTIDE SEQUENCE [LARGE SCALE GENOMIC DNA]</scope>
    <source>
        <strain evidence="4">HSLZ-75</strain>
    </source>
</reference>
<dbReference type="PROSITE" id="PS51733">
    <property type="entry name" value="BPL_LPL_CATALYTIC"/>
    <property type="match status" value="1"/>
</dbReference>
<evidence type="ECO:0000313" key="4">
    <source>
        <dbReference type="Proteomes" id="UP000294321"/>
    </source>
</evidence>
<dbReference type="OrthoDB" id="9807064at2"/>
<feature type="domain" description="BPL/LPL catalytic" evidence="2">
    <location>
        <begin position="7"/>
        <end position="194"/>
    </location>
</feature>
<gene>
    <name evidence="3" type="ORF">ELX58_00560</name>
</gene>
<dbReference type="PANTHER" id="PTHR12835">
    <property type="entry name" value="BIOTIN PROTEIN LIGASE"/>
    <property type="match status" value="1"/>
</dbReference>
<keyword evidence="4" id="KW-1185">Reference proteome</keyword>
<dbReference type="InterPro" id="IPR045864">
    <property type="entry name" value="aa-tRNA-synth_II/BPL/LPL"/>
</dbReference>